<dbReference type="Gene3D" id="3.40.50.20">
    <property type="match status" value="1"/>
</dbReference>
<evidence type="ECO:0000313" key="5">
    <source>
        <dbReference type="Proteomes" id="UP000748025"/>
    </source>
</evidence>
<evidence type="ECO:0000259" key="3">
    <source>
        <dbReference type="PROSITE" id="PS50975"/>
    </source>
</evidence>
<dbReference type="EMBL" id="SRPW01000770">
    <property type="protein sequence ID" value="KAG6012203.1"/>
    <property type="molecule type" value="Genomic_DNA"/>
</dbReference>
<sequence>MAAMAESPTRHVVKNIGLFFLSVIFLPIDTSAVLIGLLLSLFRGESRVNASQPKKVLVTGVSMSKGLAIARLLHQQGHTVVGADRYHLSSGRASRAIRKFYVLPQFTHSVGGRDEMERDPYIARLLEIVRSERVDLWIPASDVHGALHDGLAKDIVESRTSAKVVQLGFDDVATMDDKASFMELVRSLGLAMPVTQRVDSASALQAFLATKQQLSFRPGGAQYIVKPIGVNDVARYDMPLLPFRTEEETIARIKAIPFTRDTNFIVQEYIKGDEFCTHALVIRGQVRAFVACPSSELLMHYTALPSSSPLSSAMLEFTKRVASAGGASWTGHVSFDFLVRHSQDHDGDAQKPIIYPIECNPRVHTAVLLFQQTPELVDEYLSALEMDKHDQREPLHPLRPHRVYWIGQDIVESVFYPTYEALFRGTIGLDSVVKNVDVFVERLRYWKDGIFELWDPMPFWWTYHVQWPLLFLRYVFKGKWHKVNISTGKIFEAA</sequence>
<dbReference type="OrthoDB" id="186626at2759"/>
<evidence type="ECO:0000256" key="1">
    <source>
        <dbReference type="PROSITE-ProRule" id="PRU00409"/>
    </source>
</evidence>
<dbReference type="InterPro" id="IPR011761">
    <property type="entry name" value="ATP-grasp"/>
</dbReference>
<dbReference type="GO" id="GO:0046872">
    <property type="term" value="F:metal ion binding"/>
    <property type="evidence" value="ECO:0007669"/>
    <property type="project" value="InterPro"/>
</dbReference>
<dbReference type="AlphaFoldDB" id="A0A9P7NC16"/>
<evidence type="ECO:0000313" key="4">
    <source>
        <dbReference type="EMBL" id="KAG6012203.1"/>
    </source>
</evidence>
<keyword evidence="5" id="KW-1185">Reference proteome</keyword>
<keyword evidence="2" id="KW-0472">Membrane</keyword>
<feature type="domain" description="ATP-grasp" evidence="3">
    <location>
        <begin position="182"/>
        <end position="385"/>
    </location>
</feature>
<reference evidence="4" key="1">
    <citation type="journal article" date="2020" name="bioRxiv">
        <title>Whole genome comparisons of ergot fungi reveals the divergence and evolution of species within the genus Claviceps are the result of varying mechanisms driving genome evolution and host range expansion.</title>
        <authorList>
            <person name="Wyka S.A."/>
            <person name="Mondo S.J."/>
            <person name="Liu M."/>
            <person name="Dettman J."/>
            <person name="Nalam V."/>
            <person name="Broders K.D."/>
        </authorList>
    </citation>
    <scope>NUCLEOTIDE SEQUENCE</scope>
    <source>
        <strain evidence="4">CCC 602</strain>
    </source>
</reference>
<keyword evidence="2" id="KW-0812">Transmembrane</keyword>
<comment type="caution">
    <text evidence="4">The sequence shown here is derived from an EMBL/GenBank/DDBJ whole genome shotgun (WGS) entry which is preliminary data.</text>
</comment>
<gene>
    <name evidence="4" type="ORF">E4U43_007900</name>
</gene>
<evidence type="ECO:0000256" key="2">
    <source>
        <dbReference type="SAM" id="Phobius"/>
    </source>
</evidence>
<feature type="transmembrane region" description="Helical" evidence="2">
    <location>
        <begin position="16"/>
        <end position="42"/>
    </location>
</feature>
<dbReference type="InterPro" id="IPR036291">
    <property type="entry name" value="NAD(P)-bd_dom_sf"/>
</dbReference>
<dbReference type="SUPFAM" id="SSF51735">
    <property type="entry name" value="NAD(P)-binding Rossmann-fold domains"/>
    <property type="match status" value="1"/>
</dbReference>
<organism evidence="4 5">
    <name type="scientific">Claviceps pusilla</name>
    <dbReference type="NCBI Taxonomy" id="123648"/>
    <lineage>
        <taxon>Eukaryota</taxon>
        <taxon>Fungi</taxon>
        <taxon>Dikarya</taxon>
        <taxon>Ascomycota</taxon>
        <taxon>Pezizomycotina</taxon>
        <taxon>Sordariomycetes</taxon>
        <taxon>Hypocreomycetidae</taxon>
        <taxon>Hypocreales</taxon>
        <taxon>Clavicipitaceae</taxon>
        <taxon>Claviceps</taxon>
    </lineage>
</organism>
<dbReference type="PROSITE" id="PS50975">
    <property type="entry name" value="ATP_GRASP"/>
    <property type="match status" value="1"/>
</dbReference>
<proteinExistence type="predicted"/>
<dbReference type="GO" id="GO:0005524">
    <property type="term" value="F:ATP binding"/>
    <property type="evidence" value="ECO:0007669"/>
    <property type="project" value="UniProtKB-UniRule"/>
</dbReference>
<protein>
    <recommendedName>
        <fullName evidence="3">ATP-grasp domain-containing protein</fullName>
    </recommendedName>
</protein>
<keyword evidence="2" id="KW-1133">Transmembrane helix</keyword>
<keyword evidence="1" id="KW-0547">Nucleotide-binding</keyword>
<keyword evidence="1" id="KW-0067">ATP-binding</keyword>
<dbReference type="SUPFAM" id="SSF56059">
    <property type="entry name" value="Glutathione synthetase ATP-binding domain-like"/>
    <property type="match status" value="1"/>
</dbReference>
<accession>A0A9P7NC16</accession>
<dbReference type="Gene3D" id="3.30.470.20">
    <property type="entry name" value="ATP-grasp fold, B domain"/>
    <property type="match status" value="1"/>
</dbReference>
<dbReference type="Proteomes" id="UP000748025">
    <property type="component" value="Unassembled WGS sequence"/>
</dbReference>
<name>A0A9P7NC16_9HYPO</name>